<keyword evidence="3" id="KW-0808">Transferase</keyword>
<proteinExistence type="inferred from homology"/>
<feature type="domain" description="DNA methylase N-4/N-6" evidence="9">
    <location>
        <begin position="26"/>
        <end position="247"/>
    </location>
</feature>
<dbReference type="InterPro" id="IPR040843">
    <property type="entry name" value="RAMA"/>
</dbReference>
<feature type="domain" description="RAMA" evidence="10">
    <location>
        <begin position="263"/>
        <end position="356"/>
    </location>
</feature>
<dbReference type="Pfam" id="PF18755">
    <property type="entry name" value="RAMA"/>
    <property type="match status" value="1"/>
</dbReference>
<dbReference type="PROSITE" id="PS00092">
    <property type="entry name" value="N6_MTASE"/>
    <property type="match status" value="1"/>
</dbReference>
<evidence type="ECO:0000256" key="2">
    <source>
        <dbReference type="ARBA" id="ARBA00022603"/>
    </source>
</evidence>
<dbReference type="REBASE" id="13546">
    <property type="entry name" value="M.Mma10ORF2193P"/>
</dbReference>
<evidence type="ECO:0000259" key="9">
    <source>
        <dbReference type="Pfam" id="PF01555"/>
    </source>
</evidence>
<dbReference type="AlphaFoldDB" id="Q0AMK2"/>
<organism evidence="11 12">
    <name type="scientific">Maricaulis maris (strain MCS10)</name>
    <name type="common">Caulobacter maris</name>
    <dbReference type="NCBI Taxonomy" id="394221"/>
    <lineage>
        <taxon>Bacteria</taxon>
        <taxon>Pseudomonadati</taxon>
        <taxon>Pseudomonadota</taxon>
        <taxon>Alphaproteobacteria</taxon>
        <taxon>Maricaulales</taxon>
        <taxon>Maricaulaceae</taxon>
        <taxon>Maricaulis</taxon>
    </lineage>
</organism>
<dbReference type="Proteomes" id="UP000001964">
    <property type="component" value="Chromosome"/>
</dbReference>
<evidence type="ECO:0000256" key="5">
    <source>
        <dbReference type="ARBA" id="ARBA00022705"/>
    </source>
</evidence>
<keyword evidence="4" id="KW-0949">S-adenosyl-L-methionine</keyword>
<dbReference type="GO" id="GO:0008170">
    <property type="term" value="F:N-methyltransferase activity"/>
    <property type="evidence" value="ECO:0007669"/>
    <property type="project" value="InterPro"/>
</dbReference>
<evidence type="ECO:0000313" key="11">
    <source>
        <dbReference type="EMBL" id="ABI66485.1"/>
    </source>
</evidence>
<evidence type="ECO:0000256" key="3">
    <source>
        <dbReference type="ARBA" id="ARBA00022679"/>
    </source>
</evidence>
<dbReference type="InterPro" id="IPR002052">
    <property type="entry name" value="DNA_methylase_N6_adenine_CS"/>
</dbReference>
<dbReference type="GO" id="GO:0009007">
    <property type="term" value="F:site-specific DNA-methyltransferase (adenine-specific) activity"/>
    <property type="evidence" value="ECO:0007669"/>
    <property type="project" value="UniProtKB-EC"/>
</dbReference>
<protein>
    <recommendedName>
        <fullName evidence="8">Methyltransferase</fullName>
        <ecNumber evidence="8">2.1.1.-</ecNumber>
    </recommendedName>
</protein>
<dbReference type="KEGG" id="mmr:Mmar10_2193"/>
<dbReference type="Pfam" id="PF01555">
    <property type="entry name" value="N6_N4_Mtase"/>
    <property type="match status" value="1"/>
</dbReference>
<dbReference type="InterPro" id="IPR002941">
    <property type="entry name" value="DNA_methylase_N4/N6"/>
</dbReference>
<keyword evidence="5" id="KW-0235">DNA replication</keyword>
<gene>
    <name evidence="11" type="ordered locus">Mmar10_2193</name>
</gene>
<evidence type="ECO:0000259" key="10">
    <source>
        <dbReference type="Pfam" id="PF18755"/>
    </source>
</evidence>
<dbReference type="STRING" id="394221.Mmar10_2193"/>
<dbReference type="Gene3D" id="3.40.50.150">
    <property type="entry name" value="Vaccinia Virus protein VP39"/>
    <property type="match status" value="1"/>
</dbReference>
<dbReference type="InterPro" id="IPR029063">
    <property type="entry name" value="SAM-dependent_MTases_sf"/>
</dbReference>
<keyword evidence="2 11" id="KW-0489">Methyltransferase</keyword>
<dbReference type="eggNOG" id="COG2189">
    <property type="taxonomic scope" value="Bacteria"/>
</dbReference>
<dbReference type="GO" id="GO:0003677">
    <property type="term" value="F:DNA binding"/>
    <property type="evidence" value="ECO:0007669"/>
    <property type="project" value="UniProtKB-KW"/>
</dbReference>
<dbReference type="GO" id="GO:0006260">
    <property type="term" value="P:DNA replication"/>
    <property type="evidence" value="ECO:0007669"/>
    <property type="project" value="UniProtKB-KW"/>
</dbReference>
<dbReference type="InterPro" id="IPR001091">
    <property type="entry name" value="RM_Methyltransferase"/>
</dbReference>
<dbReference type="OrthoDB" id="9800801at2"/>
<keyword evidence="6" id="KW-0238">DNA-binding</keyword>
<evidence type="ECO:0000256" key="1">
    <source>
        <dbReference type="ARBA" id="ARBA00006594"/>
    </source>
</evidence>
<evidence type="ECO:0000256" key="4">
    <source>
        <dbReference type="ARBA" id="ARBA00022691"/>
    </source>
</evidence>
<sequence>MAKTKIDQILEGECVEVMKSLPDESVDLVFADPPYNLQLGGDLHRPDNSKVSAVDNDWDQIGGFDEYDLFTWNWMEEARRVLKPNGAIWVIGSYHNIFRVGGILQDAGFWVLNDIIWRKSNPMPNFKGTRFTNAHETLIWAAKTKDARPTFNYAAMKALNDGVQMRSDWTLPICTGGERLKDEDGKKAHPTQKPESLLHRVLLSTTNPGDVVLDPFFGTGTTGAAAKRLGRHYIGIERDTAYLDVARKRLAAITRGASDTLDVTQSKRAQPRIPFGALVERGMLKPGDTLYCPKGRNTARVRADGTLIAGTSAGSIHQVGAQLQSAPSCNGWTYWHIRTKQGLAPIDVMRAEIRATLEN</sequence>
<evidence type="ECO:0000256" key="7">
    <source>
        <dbReference type="ARBA" id="ARBA00047942"/>
    </source>
</evidence>
<evidence type="ECO:0000313" key="12">
    <source>
        <dbReference type="Proteomes" id="UP000001964"/>
    </source>
</evidence>
<comment type="catalytic activity">
    <reaction evidence="7">
        <text>a 2'-deoxyadenosine in DNA + S-adenosyl-L-methionine = an N(6)-methyl-2'-deoxyadenosine in DNA + S-adenosyl-L-homocysteine + H(+)</text>
        <dbReference type="Rhea" id="RHEA:15197"/>
        <dbReference type="Rhea" id="RHEA-COMP:12418"/>
        <dbReference type="Rhea" id="RHEA-COMP:12419"/>
        <dbReference type="ChEBI" id="CHEBI:15378"/>
        <dbReference type="ChEBI" id="CHEBI:57856"/>
        <dbReference type="ChEBI" id="CHEBI:59789"/>
        <dbReference type="ChEBI" id="CHEBI:90615"/>
        <dbReference type="ChEBI" id="CHEBI:90616"/>
        <dbReference type="EC" id="2.1.1.72"/>
    </reaction>
</comment>
<dbReference type="RefSeq" id="WP_011644130.1">
    <property type="nucleotide sequence ID" value="NC_008347.1"/>
</dbReference>
<dbReference type="GO" id="GO:0032259">
    <property type="term" value="P:methylation"/>
    <property type="evidence" value="ECO:0007669"/>
    <property type="project" value="UniProtKB-KW"/>
</dbReference>
<dbReference type="PRINTS" id="PR00508">
    <property type="entry name" value="S21N4MTFRASE"/>
</dbReference>
<dbReference type="SUPFAM" id="SSF53335">
    <property type="entry name" value="S-adenosyl-L-methionine-dependent methyltransferases"/>
    <property type="match status" value="1"/>
</dbReference>
<reference evidence="11 12" key="1">
    <citation type="submission" date="2006-08" db="EMBL/GenBank/DDBJ databases">
        <title>Complete sequence of Maricaulis maris MCS10.</title>
        <authorList>
            <consortium name="US DOE Joint Genome Institute"/>
            <person name="Copeland A."/>
            <person name="Lucas S."/>
            <person name="Lapidus A."/>
            <person name="Barry K."/>
            <person name="Detter J.C."/>
            <person name="Glavina del Rio T."/>
            <person name="Hammon N."/>
            <person name="Israni S."/>
            <person name="Dalin E."/>
            <person name="Tice H."/>
            <person name="Pitluck S."/>
            <person name="Saunders E."/>
            <person name="Brettin T."/>
            <person name="Bruce D."/>
            <person name="Han C."/>
            <person name="Tapia R."/>
            <person name="Gilna P."/>
            <person name="Schmutz J."/>
            <person name="Larimer F."/>
            <person name="Land M."/>
            <person name="Hauser L."/>
            <person name="Kyrpides N."/>
            <person name="Mikhailova N."/>
            <person name="Viollier P."/>
            <person name="Stephens C."/>
            <person name="Richardson P."/>
        </authorList>
    </citation>
    <scope>NUCLEOTIDE SEQUENCE [LARGE SCALE GENOMIC DNA]</scope>
    <source>
        <strain evidence="11 12">MCS10</strain>
    </source>
</reference>
<keyword evidence="12" id="KW-1185">Reference proteome</keyword>
<accession>Q0AMK2</accession>
<dbReference type="EMBL" id="CP000449">
    <property type="protein sequence ID" value="ABI66485.1"/>
    <property type="molecule type" value="Genomic_DNA"/>
</dbReference>
<name>Q0AMK2_MARMM</name>
<dbReference type="EC" id="2.1.1.-" evidence="8"/>
<dbReference type="GO" id="GO:0005737">
    <property type="term" value="C:cytoplasm"/>
    <property type="evidence" value="ECO:0007669"/>
    <property type="project" value="TreeGrafter"/>
</dbReference>
<evidence type="ECO:0000256" key="8">
    <source>
        <dbReference type="RuleBase" id="RU362026"/>
    </source>
</evidence>
<dbReference type="CDD" id="cd02440">
    <property type="entry name" value="AdoMet_MTases"/>
    <property type="match status" value="1"/>
</dbReference>
<dbReference type="PANTHER" id="PTHR13370:SF3">
    <property type="entry name" value="TRNA (GUANINE(10)-N2)-METHYLTRANSFERASE HOMOLOG"/>
    <property type="match status" value="1"/>
</dbReference>
<dbReference type="FunFam" id="3.40.50.150:FF:000276">
    <property type="entry name" value="Methyltransferase"/>
    <property type="match status" value="1"/>
</dbReference>
<comment type="similarity">
    <text evidence="1 8">Belongs to the N(4)/N(6)-methyltransferase family.</text>
</comment>
<dbReference type="PANTHER" id="PTHR13370">
    <property type="entry name" value="RNA METHYLASE-RELATED"/>
    <property type="match status" value="1"/>
</dbReference>
<dbReference type="HOGENOM" id="CLU_024927_5_1_5"/>
<evidence type="ECO:0000256" key="6">
    <source>
        <dbReference type="ARBA" id="ARBA00023125"/>
    </source>
</evidence>